<evidence type="ECO:0000256" key="1">
    <source>
        <dbReference type="SAM" id="MobiDB-lite"/>
    </source>
</evidence>
<dbReference type="CDD" id="cd10936">
    <property type="entry name" value="CE4_DAC2"/>
    <property type="match status" value="1"/>
</dbReference>
<organism evidence="2 3">
    <name type="scientific">Sedimentitalea arenosa</name>
    <dbReference type="NCBI Taxonomy" id="2798803"/>
    <lineage>
        <taxon>Bacteria</taxon>
        <taxon>Pseudomonadati</taxon>
        <taxon>Pseudomonadota</taxon>
        <taxon>Alphaproteobacteria</taxon>
        <taxon>Rhodobacterales</taxon>
        <taxon>Paracoccaceae</taxon>
        <taxon>Sedimentitalea</taxon>
    </lineage>
</organism>
<dbReference type="Pfam" id="PF04748">
    <property type="entry name" value="Polysacc_deac_2"/>
    <property type="match status" value="1"/>
</dbReference>
<dbReference type="GO" id="GO:0005975">
    <property type="term" value="P:carbohydrate metabolic process"/>
    <property type="evidence" value="ECO:0007669"/>
    <property type="project" value="InterPro"/>
</dbReference>
<evidence type="ECO:0000313" key="2">
    <source>
        <dbReference type="EMBL" id="MBJ6370295.1"/>
    </source>
</evidence>
<feature type="compositionally biased region" description="Low complexity" evidence="1">
    <location>
        <begin position="190"/>
        <end position="213"/>
    </location>
</feature>
<evidence type="ECO:0000313" key="3">
    <source>
        <dbReference type="Proteomes" id="UP000619079"/>
    </source>
</evidence>
<keyword evidence="3" id="KW-1185">Reference proteome</keyword>
<dbReference type="EMBL" id="JAELVR010000001">
    <property type="protein sequence ID" value="MBJ6370295.1"/>
    <property type="molecule type" value="Genomic_DNA"/>
</dbReference>
<dbReference type="RefSeq" id="WP_199023058.1">
    <property type="nucleotide sequence ID" value="NZ_JAELVR010000001.1"/>
</dbReference>
<dbReference type="Gene3D" id="3.20.20.370">
    <property type="entry name" value="Glycoside hydrolase/deacetylase"/>
    <property type="match status" value="1"/>
</dbReference>
<protein>
    <submittedName>
        <fullName evidence="2">Divergent polysaccharide deacetylase family protein</fullName>
    </submittedName>
</protein>
<proteinExistence type="predicted"/>
<feature type="region of interest" description="Disordered" evidence="1">
    <location>
        <begin position="30"/>
        <end position="213"/>
    </location>
</feature>
<dbReference type="AlphaFoldDB" id="A0A8J7J0T2"/>
<feature type="compositionally biased region" description="Basic and acidic residues" evidence="1">
    <location>
        <begin position="148"/>
        <end position="160"/>
    </location>
</feature>
<comment type="caution">
    <text evidence="2">The sequence shown here is derived from an EMBL/GenBank/DDBJ whole genome shotgun (WGS) entry which is preliminary data.</text>
</comment>
<dbReference type="InterPro" id="IPR006837">
    <property type="entry name" value="Divergent_DAC"/>
</dbReference>
<feature type="compositionally biased region" description="Pro residues" evidence="1">
    <location>
        <begin position="68"/>
        <end position="79"/>
    </location>
</feature>
<feature type="compositionally biased region" description="Basic and acidic residues" evidence="1">
    <location>
        <begin position="116"/>
        <end position="126"/>
    </location>
</feature>
<sequence>MRGFLSGLVWGGLLSAAGLVSLSLLMRPPPPPEVVQSPPDLTGTAGATVPALSTGLPATDPEVTLAAPPEPAVPEPDTPADPSEEAVRARAPVVEGTEPDRPAPPAGPVPRADLAAPDRESLRDAPRTAIRPFPPPSGEPGAEADLSVNERPRVGSRVDELAPVSDEPAPEIVADPAPALPRGPVRIDPPDAGRGPSSAPAARAGGAAPEAVTEPPAERARIAALPQAGIDSTASPSIGTPVAPLTERSDQMEEEVEKTVPLQAFAADFQSDGEQPLMAIVLIDDAATSVGAALGAFPYPVTLAVDPTAPGAADRAARHRAAGHEVVALIDLPQAATAQDTEVLLTAGLARLPETVALIEGTRSGIQGNRDMSRQVTEVARASGRGLITQPSGLNTVQKLALRDGVPSAVVFRDLDGAGQTAEQIRQVLDRAAFRAGQEGGVVVLGRLRPETISALVLWGLQDRTGRVAVAPVSAVLRRAAGAE</sequence>
<accession>A0A8J7J0T2</accession>
<dbReference type="SUPFAM" id="SSF88713">
    <property type="entry name" value="Glycoside hydrolase/deacetylase"/>
    <property type="match status" value="1"/>
</dbReference>
<reference evidence="2" key="1">
    <citation type="submission" date="2020-12" db="EMBL/GenBank/DDBJ databases">
        <title>Sedimentitalea sp. nov., isolated from sand in Incheon.</title>
        <authorList>
            <person name="Kim W."/>
        </authorList>
    </citation>
    <scope>NUCLEOTIDE SEQUENCE</scope>
    <source>
        <strain evidence="2">CAU 1593</strain>
    </source>
</reference>
<dbReference type="Proteomes" id="UP000619079">
    <property type="component" value="Unassembled WGS sequence"/>
</dbReference>
<name>A0A8J7J0T2_9RHOB</name>
<dbReference type="InterPro" id="IPR011330">
    <property type="entry name" value="Glyco_hydro/deAcase_b/a-brl"/>
</dbReference>
<gene>
    <name evidence="2" type="ORF">JF290_02040</name>
</gene>